<evidence type="ECO:0000313" key="6">
    <source>
        <dbReference type="Proteomes" id="UP000075666"/>
    </source>
</evidence>
<dbReference type="Pfam" id="PF03466">
    <property type="entry name" value="LysR_substrate"/>
    <property type="match status" value="1"/>
</dbReference>
<keyword evidence="6" id="KW-1185">Reference proteome</keyword>
<dbReference type="PANTHER" id="PTHR30126">
    <property type="entry name" value="HTH-TYPE TRANSCRIPTIONAL REGULATOR"/>
    <property type="match status" value="1"/>
</dbReference>
<dbReference type="InterPro" id="IPR005119">
    <property type="entry name" value="LysR_subst-bd"/>
</dbReference>
<comment type="similarity">
    <text evidence="1">Belongs to the LysR transcriptional regulatory family.</text>
</comment>
<dbReference type="PATRIC" id="fig|46224.3.peg.2799"/>
<dbReference type="GO" id="GO:0003700">
    <property type="term" value="F:DNA-binding transcription factor activity"/>
    <property type="evidence" value="ECO:0007669"/>
    <property type="project" value="InterPro"/>
</dbReference>
<gene>
    <name evidence="5" type="ORF">B4102_0579</name>
</gene>
<dbReference type="InterPro" id="IPR036390">
    <property type="entry name" value="WH_DNA-bd_sf"/>
</dbReference>
<organism evidence="5 6">
    <name type="scientific">Heyndrickxia sporothermodurans</name>
    <dbReference type="NCBI Taxonomy" id="46224"/>
    <lineage>
        <taxon>Bacteria</taxon>
        <taxon>Bacillati</taxon>
        <taxon>Bacillota</taxon>
        <taxon>Bacilli</taxon>
        <taxon>Bacillales</taxon>
        <taxon>Bacillaceae</taxon>
        <taxon>Heyndrickxia</taxon>
    </lineage>
</organism>
<dbReference type="InterPro" id="IPR036388">
    <property type="entry name" value="WH-like_DNA-bd_sf"/>
</dbReference>
<accession>A0A150L6P6</accession>
<evidence type="ECO:0000256" key="2">
    <source>
        <dbReference type="ARBA" id="ARBA00023015"/>
    </source>
</evidence>
<dbReference type="Gene3D" id="1.10.10.10">
    <property type="entry name" value="Winged helix-like DNA-binding domain superfamily/Winged helix DNA-binding domain"/>
    <property type="match status" value="1"/>
</dbReference>
<dbReference type="GO" id="GO:0000976">
    <property type="term" value="F:transcription cis-regulatory region binding"/>
    <property type="evidence" value="ECO:0007669"/>
    <property type="project" value="TreeGrafter"/>
</dbReference>
<dbReference type="PANTHER" id="PTHR30126:SF39">
    <property type="entry name" value="HTH-TYPE TRANSCRIPTIONAL REGULATOR CYSL"/>
    <property type="match status" value="1"/>
</dbReference>
<name>A0A150L6P6_9BACI</name>
<proteinExistence type="inferred from homology"/>
<keyword evidence="3" id="KW-0238">DNA-binding</keyword>
<protein>
    <submittedName>
        <fullName evidence="5">Uncharacterized protein</fullName>
    </submittedName>
</protein>
<dbReference type="InterPro" id="IPR000847">
    <property type="entry name" value="LysR_HTH_N"/>
</dbReference>
<dbReference type="EMBL" id="LQYN01000039">
    <property type="protein sequence ID" value="KYD07945.1"/>
    <property type="molecule type" value="Genomic_DNA"/>
</dbReference>
<dbReference type="STRING" id="46224.B4102_0579"/>
<sequence>MTNHIQKLEELYGGVRLFERKGKQMKATSSGELLYDYAVKILSLYQDSHSAIGDQEIKTLTIGSIETVALYFLPEILDKFKKLYPDVHIRIIPSNERNIIQMIKEKEIDFGLILDFPYYIPEVENLLLEKQPMGIVVPHDHKFANRRELEIKDLTDESFILTEKGCTYRAFLLEKLNGESISHDISMELSSVETIKKAIKNHWGIGFLPLFAVEENDQFLKTVPLNDTALNFHRQLLYRKEKKQLNVFNSFIDICLNSTISK</sequence>
<dbReference type="SUPFAM" id="SSF53850">
    <property type="entry name" value="Periplasmic binding protein-like II"/>
    <property type="match status" value="1"/>
</dbReference>
<evidence type="ECO:0000313" key="5">
    <source>
        <dbReference type="EMBL" id="KYD07945.1"/>
    </source>
</evidence>
<dbReference type="Gene3D" id="3.40.190.290">
    <property type="match status" value="1"/>
</dbReference>
<evidence type="ECO:0000256" key="1">
    <source>
        <dbReference type="ARBA" id="ARBA00009437"/>
    </source>
</evidence>
<keyword evidence="4" id="KW-0804">Transcription</keyword>
<comment type="caution">
    <text evidence="5">The sequence shown here is derived from an EMBL/GenBank/DDBJ whole genome shotgun (WGS) entry which is preliminary data.</text>
</comment>
<dbReference type="SUPFAM" id="SSF46785">
    <property type="entry name" value="Winged helix' DNA-binding domain"/>
    <property type="match status" value="1"/>
</dbReference>
<dbReference type="OrthoDB" id="9803735at2"/>
<dbReference type="AlphaFoldDB" id="A0A150L6P6"/>
<dbReference type="Proteomes" id="UP000075666">
    <property type="component" value="Unassembled WGS sequence"/>
</dbReference>
<evidence type="ECO:0000256" key="3">
    <source>
        <dbReference type="ARBA" id="ARBA00023125"/>
    </source>
</evidence>
<dbReference type="PROSITE" id="PS50931">
    <property type="entry name" value="HTH_LYSR"/>
    <property type="match status" value="1"/>
</dbReference>
<reference evidence="5 6" key="1">
    <citation type="submission" date="2016-01" db="EMBL/GenBank/DDBJ databases">
        <title>Genome Sequences of Twelve Sporeforming Bacillus Species Isolated from Foods.</title>
        <authorList>
            <person name="Berendsen E.M."/>
            <person name="Wells-Bennik M.H."/>
            <person name="Krawcyk A.O."/>
            <person name="De Jong A."/>
            <person name="Holsappel S."/>
            <person name="Eijlander R.T."/>
            <person name="Kuipers O.P."/>
        </authorList>
    </citation>
    <scope>NUCLEOTIDE SEQUENCE [LARGE SCALE GENOMIC DNA]</scope>
    <source>
        <strain evidence="5 6">B4102</strain>
    </source>
</reference>
<keyword evidence="2" id="KW-0805">Transcription regulation</keyword>
<evidence type="ECO:0000256" key="4">
    <source>
        <dbReference type="ARBA" id="ARBA00023163"/>
    </source>
</evidence>
<dbReference type="CDD" id="cd05466">
    <property type="entry name" value="PBP2_LTTR_substrate"/>
    <property type="match status" value="1"/>
</dbReference>